<keyword evidence="13" id="KW-0289">Folate biosynthesis</keyword>
<evidence type="ECO:0000256" key="12">
    <source>
        <dbReference type="ARBA" id="ARBA00022842"/>
    </source>
</evidence>
<name>A0ABS3SVU8_9FLAO</name>
<dbReference type="InterPro" id="IPR013221">
    <property type="entry name" value="Mur_ligase_cen"/>
</dbReference>
<evidence type="ECO:0000256" key="10">
    <source>
        <dbReference type="ARBA" id="ARBA00022741"/>
    </source>
</evidence>
<dbReference type="Proteomes" id="UP000681315">
    <property type="component" value="Unassembled WGS sequence"/>
</dbReference>
<feature type="domain" description="Mur ligase C-terminal" evidence="21">
    <location>
        <begin position="281"/>
        <end position="398"/>
    </location>
</feature>
<keyword evidence="10" id="KW-0547">Nucleotide-binding</keyword>
<evidence type="ECO:0000256" key="11">
    <source>
        <dbReference type="ARBA" id="ARBA00022840"/>
    </source>
</evidence>
<dbReference type="Gene3D" id="3.90.190.20">
    <property type="entry name" value="Mur ligase, C-terminal domain"/>
    <property type="match status" value="1"/>
</dbReference>
<evidence type="ECO:0000256" key="2">
    <source>
        <dbReference type="ARBA" id="ARBA00004799"/>
    </source>
</evidence>
<feature type="domain" description="Mur ligase central" evidence="22">
    <location>
        <begin position="51"/>
        <end position="227"/>
    </location>
</feature>
<evidence type="ECO:0000259" key="21">
    <source>
        <dbReference type="Pfam" id="PF02875"/>
    </source>
</evidence>
<evidence type="ECO:0000256" key="7">
    <source>
        <dbReference type="ARBA" id="ARBA00019357"/>
    </source>
</evidence>
<comment type="catalytic activity">
    <reaction evidence="20">
        <text>7,8-dihydropteroate + L-glutamate + ATP = 7,8-dihydrofolate + ADP + phosphate + H(+)</text>
        <dbReference type="Rhea" id="RHEA:23584"/>
        <dbReference type="ChEBI" id="CHEBI:15378"/>
        <dbReference type="ChEBI" id="CHEBI:17839"/>
        <dbReference type="ChEBI" id="CHEBI:29985"/>
        <dbReference type="ChEBI" id="CHEBI:30616"/>
        <dbReference type="ChEBI" id="CHEBI:43474"/>
        <dbReference type="ChEBI" id="CHEBI:57451"/>
        <dbReference type="ChEBI" id="CHEBI:456216"/>
        <dbReference type="EC" id="6.3.2.12"/>
    </reaction>
</comment>
<dbReference type="PROSITE" id="PS01012">
    <property type="entry name" value="FOLYLPOLYGLU_SYNT_2"/>
    <property type="match status" value="1"/>
</dbReference>
<dbReference type="InterPro" id="IPR036565">
    <property type="entry name" value="Mur-like_cat_sf"/>
</dbReference>
<dbReference type="InterPro" id="IPR001645">
    <property type="entry name" value="Folylpolyglutamate_synth"/>
</dbReference>
<evidence type="ECO:0000256" key="4">
    <source>
        <dbReference type="ARBA" id="ARBA00008276"/>
    </source>
</evidence>
<keyword evidence="24" id="KW-1185">Reference proteome</keyword>
<dbReference type="PANTHER" id="PTHR11136:SF0">
    <property type="entry name" value="DIHYDROFOLATE SYNTHETASE-RELATED"/>
    <property type="match status" value="1"/>
</dbReference>
<evidence type="ECO:0000256" key="6">
    <source>
        <dbReference type="ARBA" id="ARBA00013025"/>
    </source>
</evidence>
<dbReference type="NCBIfam" id="TIGR01499">
    <property type="entry name" value="folC"/>
    <property type="match status" value="1"/>
</dbReference>
<evidence type="ECO:0000256" key="13">
    <source>
        <dbReference type="ARBA" id="ARBA00022909"/>
    </source>
</evidence>
<evidence type="ECO:0000259" key="22">
    <source>
        <dbReference type="Pfam" id="PF08245"/>
    </source>
</evidence>
<comment type="similarity">
    <text evidence="4">Belongs to the folylpolyglutamate synthase family.</text>
</comment>
<dbReference type="InterPro" id="IPR036615">
    <property type="entry name" value="Mur_ligase_C_dom_sf"/>
</dbReference>
<dbReference type="InterPro" id="IPR018109">
    <property type="entry name" value="Folylpolyglutamate_synth_CS"/>
</dbReference>
<evidence type="ECO:0000256" key="19">
    <source>
        <dbReference type="ARBA" id="ARBA00049035"/>
    </source>
</evidence>
<keyword evidence="9" id="KW-0479">Metal-binding</keyword>
<dbReference type="EC" id="6.3.2.17" evidence="6"/>
<keyword evidence="12" id="KW-0460">Magnesium</keyword>
<evidence type="ECO:0000313" key="23">
    <source>
        <dbReference type="EMBL" id="MBO3099821.1"/>
    </source>
</evidence>
<comment type="function">
    <text evidence="1">Functions in two distinct reactions of the de novo folate biosynthetic pathway. Catalyzes the addition of a glutamate residue to dihydropteroate (7,8-dihydropteroate or H2Pte) to form dihydrofolate (7,8-dihydrofolate monoglutamate or H2Pte-Glu). Also catalyzes successive additions of L-glutamate to tetrahydrofolate or 10-formyltetrahydrofolate or 5,10-methylenetetrahydrofolate, leading to folylpolyglutamate derivatives.</text>
</comment>
<evidence type="ECO:0000256" key="8">
    <source>
        <dbReference type="ARBA" id="ARBA00022598"/>
    </source>
</evidence>
<gene>
    <name evidence="23" type="ORF">J4051_16225</name>
</gene>
<dbReference type="SUPFAM" id="SSF53623">
    <property type="entry name" value="MurD-like peptide ligases, catalytic domain"/>
    <property type="match status" value="1"/>
</dbReference>
<comment type="pathway">
    <text evidence="3">Cofactor biosynthesis; tetrahydrofolylpolyglutamate biosynthesis.</text>
</comment>
<comment type="catalytic activity">
    <reaction evidence="18">
        <text>10-formyltetrahydrofolyl-(gamma-L-Glu)(n) + L-glutamate + ATP = 10-formyltetrahydrofolyl-(gamma-L-Glu)(n+1) + ADP + phosphate + H(+)</text>
        <dbReference type="Rhea" id="RHEA:51904"/>
        <dbReference type="Rhea" id="RHEA-COMP:13088"/>
        <dbReference type="Rhea" id="RHEA-COMP:14300"/>
        <dbReference type="ChEBI" id="CHEBI:15378"/>
        <dbReference type="ChEBI" id="CHEBI:29985"/>
        <dbReference type="ChEBI" id="CHEBI:30616"/>
        <dbReference type="ChEBI" id="CHEBI:43474"/>
        <dbReference type="ChEBI" id="CHEBI:134413"/>
        <dbReference type="ChEBI" id="CHEBI:456216"/>
        <dbReference type="EC" id="6.3.2.17"/>
    </reaction>
</comment>
<dbReference type="EC" id="6.3.2.12" evidence="5"/>
<dbReference type="Pfam" id="PF08245">
    <property type="entry name" value="Mur_ligase_M"/>
    <property type="match status" value="1"/>
</dbReference>
<comment type="pathway">
    <text evidence="2">Cofactor biosynthesis; tetrahydrofolate biosynthesis; 7,8-dihydrofolate from 2-amino-4-hydroxy-6-hydroxymethyl-7,8-dihydropteridine diphosphate and 4-aminobenzoate: step 2/2.</text>
</comment>
<dbReference type="EMBL" id="JAGEVG010000022">
    <property type="protein sequence ID" value="MBO3099821.1"/>
    <property type="molecule type" value="Genomic_DNA"/>
</dbReference>
<evidence type="ECO:0000256" key="1">
    <source>
        <dbReference type="ARBA" id="ARBA00002714"/>
    </source>
</evidence>
<organism evidence="23 24">
    <name type="scientific">Gelidibacter pelagius</name>
    <dbReference type="NCBI Taxonomy" id="2819985"/>
    <lineage>
        <taxon>Bacteria</taxon>
        <taxon>Pseudomonadati</taxon>
        <taxon>Bacteroidota</taxon>
        <taxon>Flavobacteriia</taxon>
        <taxon>Flavobacteriales</taxon>
        <taxon>Flavobacteriaceae</taxon>
        <taxon>Gelidibacter</taxon>
    </lineage>
</organism>
<dbReference type="PANTHER" id="PTHR11136">
    <property type="entry name" value="FOLYLPOLYGLUTAMATE SYNTHASE-RELATED"/>
    <property type="match status" value="1"/>
</dbReference>
<evidence type="ECO:0000256" key="5">
    <source>
        <dbReference type="ARBA" id="ARBA00013023"/>
    </source>
</evidence>
<comment type="catalytic activity">
    <reaction evidence="19">
        <text>(6R)-5,10-methylenetetrahydrofolyl-(gamma-L-Glu)(n) + L-glutamate + ATP = (6R)-5,10-methylenetetrahydrofolyl-(gamma-L-Glu)(n+1) + ADP + phosphate + H(+)</text>
        <dbReference type="Rhea" id="RHEA:51912"/>
        <dbReference type="Rhea" id="RHEA-COMP:13257"/>
        <dbReference type="Rhea" id="RHEA-COMP:13258"/>
        <dbReference type="ChEBI" id="CHEBI:15378"/>
        <dbReference type="ChEBI" id="CHEBI:29985"/>
        <dbReference type="ChEBI" id="CHEBI:30616"/>
        <dbReference type="ChEBI" id="CHEBI:43474"/>
        <dbReference type="ChEBI" id="CHEBI:136572"/>
        <dbReference type="ChEBI" id="CHEBI:456216"/>
        <dbReference type="EC" id="6.3.2.17"/>
    </reaction>
</comment>
<dbReference type="SUPFAM" id="SSF53244">
    <property type="entry name" value="MurD-like peptide ligases, peptide-binding domain"/>
    <property type="match status" value="1"/>
</dbReference>
<dbReference type="RefSeq" id="WP_208234929.1">
    <property type="nucleotide sequence ID" value="NZ_JAGEVG010000022.1"/>
</dbReference>
<dbReference type="PROSITE" id="PS01011">
    <property type="entry name" value="FOLYLPOLYGLU_SYNT_1"/>
    <property type="match status" value="1"/>
</dbReference>
<accession>A0ABS3SVU8</accession>
<evidence type="ECO:0000256" key="18">
    <source>
        <dbReference type="ARBA" id="ARBA00047808"/>
    </source>
</evidence>
<proteinExistence type="inferred from homology"/>
<evidence type="ECO:0000256" key="20">
    <source>
        <dbReference type="ARBA" id="ARBA00049161"/>
    </source>
</evidence>
<evidence type="ECO:0000256" key="3">
    <source>
        <dbReference type="ARBA" id="ARBA00005150"/>
    </source>
</evidence>
<evidence type="ECO:0000256" key="14">
    <source>
        <dbReference type="ARBA" id="ARBA00030048"/>
    </source>
</evidence>
<keyword evidence="8" id="KW-0436">Ligase</keyword>
<sequence>MTYQDTVNWMFKQLPMYQNQGKTAYKANLDNTLQFAEHLHHPEHNFKSIHVAGTNGKGSTSHMLASILQEAGYKVGLYTSPHLKDFRERIKINGKEISEAFVVEFIEKHKSFFESHSLSFFEMTVGMAFDYFSIEKVDIAIIEVGMGGRLDSTNIITPELSIITNIGLDHTQFLGNILETIAFEKAGIIKSNVPVVIGETQPETKNVFKEIAATRHAEIHFADQVEVINDYESDLKGDYQKKNKATVLCATQVIRENGFEVSEDAIKSGFVKVVKNTGLNGRWQILQEEPKIICDTAHNKEGLHYAMAQLLKEPYKVLHMVFGVVNDKDVASILSLLPKNALYYLCKPNIPRGLEADVLRDIFVANGFKGNAYNSVQEALSSAKQHATKADVIYVGGSTFVVAEII</sequence>
<reference evidence="23 24" key="1">
    <citation type="submission" date="2021-03" db="EMBL/GenBank/DDBJ databases">
        <title>Gelidibacter sp. nov., isolated from costal sediment.</title>
        <authorList>
            <person name="Lun K.-Y."/>
        </authorList>
    </citation>
    <scope>NUCLEOTIDE SEQUENCE [LARGE SCALE GENOMIC DNA]</scope>
    <source>
        <strain evidence="23 24">DF109</strain>
    </source>
</reference>
<evidence type="ECO:0000313" key="24">
    <source>
        <dbReference type="Proteomes" id="UP000681315"/>
    </source>
</evidence>
<keyword evidence="11" id="KW-0067">ATP-binding</keyword>
<comment type="caution">
    <text evidence="23">The sequence shown here is derived from an EMBL/GenBank/DDBJ whole genome shotgun (WGS) entry which is preliminary data.</text>
</comment>
<dbReference type="InterPro" id="IPR004101">
    <property type="entry name" value="Mur_ligase_C"/>
</dbReference>
<evidence type="ECO:0000256" key="9">
    <source>
        <dbReference type="ARBA" id="ARBA00022723"/>
    </source>
</evidence>
<dbReference type="PIRSF" id="PIRSF001563">
    <property type="entry name" value="Folylpolyglu_synth"/>
    <property type="match status" value="1"/>
</dbReference>
<evidence type="ECO:0000256" key="17">
    <source>
        <dbReference type="ARBA" id="ARBA00047493"/>
    </source>
</evidence>
<dbReference type="Gene3D" id="3.40.1190.10">
    <property type="entry name" value="Mur-like, catalytic domain"/>
    <property type="match status" value="1"/>
</dbReference>
<evidence type="ECO:0000256" key="15">
    <source>
        <dbReference type="ARBA" id="ARBA00030592"/>
    </source>
</evidence>
<comment type="catalytic activity">
    <reaction evidence="17">
        <text>(6S)-5,6,7,8-tetrahydrofolyl-(gamma-L-Glu)(n) + L-glutamate + ATP = (6S)-5,6,7,8-tetrahydrofolyl-(gamma-L-Glu)(n+1) + ADP + phosphate + H(+)</text>
        <dbReference type="Rhea" id="RHEA:10580"/>
        <dbReference type="Rhea" id="RHEA-COMP:14738"/>
        <dbReference type="Rhea" id="RHEA-COMP:14740"/>
        <dbReference type="ChEBI" id="CHEBI:15378"/>
        <dbReference type="ChEBI" id="CHEBI:29985"/>
        <dbReference type="ChEBI" id="CHEBI:30616"/>
        <dbReference type="ChEBI" id="CHEBI:43474"/>
        <dbReference type="ChEBI" id="CHEBI:141005"/>
        <dbReference type="ChEBI" id="CHEBI:456216"/>
        <dbReference type="EC" id="6.3.2.17"/>
    </reaction>
</comment>
<dbReference type="Pfam" id="PF02875">
    <property type="entry name" value="Mur_ligase_C"/>
    <property type="match status" value="1"/>
</dbReference>
<evidence type="ECO:0000256" key="16">
    <source>
        <dbReference type="ARBA" id="ARBA00032510"/>
    </source>
</evidence>
<protein>
    <recommendedName>
        <fullName evidence="7">Dihydrofolate synthase/folylpolyglutamate synthase</fullName>
        <ecNumber evidence="5">6.3.2.12</ecNumber>
        <ecNumber evidence="6">6.3.2.17</ecNumber>
    </recommendedName>
    <alternativeName>
        <fullName evidence="16">Folylpoly-gamma-glutamate synthetase-dihydrofolate synthetase</fullName>
    </alternativeName>
    <alternativeName>
        <fullName evidence="14">Folylpolyglutamate synthetase</fullName>
    </alternativeName>
    <alternativeName>
        <fullName evidence="15">Tetrahydrofolylpolyglutamate synthase</fullName>
    </alternativeName>
</protein>